<evidence type="ECO:0000313" key="1">
    <source>
        <dbReference type="EMBL" id="MFD3004051.1"/>
    </source>
</evidence>
<organism evidence="1 2">
    <name type="scientific">Pontibacter toksunensis</name>
    <dbReference type="NCBI Taxonomy" id="1332631"/>
    <lineage>
        <taxon>Bacteria</taxon>
        <taxon>Pseudomonadati</taxon>
        <taxon>Bacteroidota</taxon>
        <taxon>Cytophagia</taxon>
        <taxon>Cytophagales</taxon>
        <taxon>Hymenobacteraceae</taxon>
        <taxon>Pontibacter</taxon>
    </lineage>
</organism>
<dbReference type="RefSeq" id="WP_377492630.1">
    <property type="nucleotide sequence ID" value="NZ_JBHUOX010000087.1"/>
</dbReference>
<proteinExistence type="predicted"/>
<sequence length="97" mass="10681">MIGLFLIGGGHMPCRRYHLFVGLPLIGEESCLLPVMLRHLFPQPFAPAAPLSPSCKATIYLLLLSLATHSHCLLLLKPTKLHNSYFAAKLMAGTREN</sequence>
<protein>
    <submittedName>
        <fullName evidence="1">Uncharacterized protein</fullName>
    </submittedName>
</protein>
<dbReference type="EMBL" id="JBHUOX010000087">
    <property type="protein sequence ID" value="MFD3004051.1"/>
    <property type="molecule type" value="Genomic_DNA"/>
</dbReference>
<dbReference type="Proteomes" id="UP001597641">
    <property type="component" value="Unassembled WGS sequence"/>
</dbReference>
<keyword evidence="2" id="KW-1185">Reference proteome</keyword>
<gene>
    <name evidence="1" type="ORF">ACFS7Z_27115</name>
</gene>
<accession>A0ABW6C2H7</accession>
<reference evidence="2" key="1">
    <citation type="journal article" date="2019" name="Int. J. Syst. Evol. Microbiol.">
        <title>The Global Catalogue of Microorganisms (GCM) 10K type strain sequencing project: providing services to taxonomists for standard genome sequencing and annotation.</title>
        <authorList>
            <consortium name="The Broad Institute Genomics Platform"/>
            <consortium name="The Broad Institute Genome Sequencing Center for Infectious Disease"/>
            <person name="Wu L."/>
            <person name="Ma J."/>
        </authorList>
    </citation>
    <scope>NUCLEOTIDE SEQUENCE [LARGE SCALE GENOMIC DNA]</scope>
    <source>
        <strain evidence="2">KCTC 23984</strain>
    </source>
</reference>
<name>A0ABW6C2H7_9BACT</name>
<evidence type="ECO:0000313" key="2">
    <source>
        <dbReference type="Proteomes" id="UP001597641"/>
    </source>
</evidence>
<comment type="caution">
    <text evidence="1">The sequence shown here is derived from an EMBL/GenBank/DDBJ whole genome shotgun (WGS) entry which is preliminary data.</text>
</comment>